<evidence type="ECO:0000256" key="6">
    <source>
        <dbReference type="ARBA" id="ARBA00023136"/>
    </source>
</evidence>
<dbReference type="InterPro" id="IPR052427">
    <property type="entry name" value="Glycosyltrans_GT2/GT47"/>
</dbReference>
<accession>A0A507DWV4</accession>
<feature type="transmembrane region" description="Helical" evidence="9">
    <location>
        <begin position="375"/>
        <end position="394"/>
    </location>
</feature>
<dbReference type="GO" id="GO:0016020">
    <property type="term" value="C:membrane"/>
    <property type="evidence" value="ECO:0007669"/>
    <property type="project" value="UniProtKB-SubCell"/>
</dbReference>
<dbReference type="InterPro" id="IPR029044">
    <property type="entry name" value="Nucleotide-diphossugar_trans"/>
</dbReference>
<evidence type="ECO:0000256" key="1">
    <source>
        <dbReference type="ARBA" id="ARBA00004370"/>
    </source>
</evidence>
<dbReference type="AlphaFoldDB" id="A0A507DWV4"/>
<evidence type="ECO:0000313" key="10">
    <source>
        <dbReference type="EMBL" id="TPX55428.1"/>
    </source>
</evidence>
<evidence type="ECO:0000256" key="9">
    <source>
        <dbReference type="SAM" id="Phobius"/>
    </source>
</evidence>
<dbReference type="PANTHER" id="PTHR47844">
    <property type="entry name" value="SYNTHASE CPS1, PUTATIVE (AFU_ORTHOLOGUE AFUA_7G02500)-RELATED"/>
    <property type="match status" value="1"/>
</dbReference>
<keyword evidence="4 9" id="KW-0812">Transmembrane</keyword>
<dbReference type="PANTHER" id="PTHR47844:SF1">
    <property type="entry name" value="EXOSTOSIN-LIKE 2"/>
    <property type="match status" value="1"/>
</dbReference>
<keyword evidence="11" id="KW-1185">Reference proteome</keyword>
<dbReference type="EMBL" id="QEAQ01000110">
    <property type="protein sequence ID" value="TPX55428.1"/>
    <property type="molecule type" value="Genomic_DNA"/>
</dbReference>
<dbReference type="Pfam" id="PF13641">
    <property type="entry name" value="Glyco_tranf_2_3"/>
    <property type="match status" value="1"/>
</dbReference>
<gene>
    <name evidence="10" type="ORF">PhCBS80983_g05332</name>
</gene>
<dbReference type="Gene3D" id="3.90.550.10">
    <property type="entry name" value="Spore Coat Polysaccharide Biosynthesis Protein SpsA, Chain A"/>
    <property type="match status" value="1"/>
</dbReference>
<feature type="region of interest" description="Disordered" evidence="8">
    <location>
        <begin position="457"/>
        <end position="476"/>
    </location>
</feature>
<reference evidence="10 11" key="1">
    <citation type="journal article" date="2019" name="Sci. Rep.">
        <title>Comparative genomics of chytrid fungi reveal insights into the obligate biotrophic and pathogenic lifestyle of Synchytrium endobioticum.</title>
        <authorList>
            <person name="van de Vossenberg B.T.L.H."/>
            <person name="Warris S."/>
            <person name="Nguyen H.D.T."/>
            <person name="van Gent-Pelzer M.P.E."/>
            <person name="Joly D.L."/>
            <person name="van de Geest H.C."/>
            <person name="Bonants P.J.M."/>
            <person name="Smith D.S."/>
            <person name="Levesque C.A."/>
            <person name="van der Lee T.A.J."/>
        </authorList>
    </citation>
    <scope>NUCLEOTIDE SEQUENCE [LARGE SCALE GENOMIC DNA]</scope>
    <source>
        <strain evidence="10 11">CBS 809.83</strain>
    </source>
</reference>
<comment type="subcellular location">
    <subcellularLocation>
        <location evidence="1">Membrane</location>
    </subcellularLocation>
</comment>
<feature type="compositionally biased region" description="Low complexity" evidence="8">
    <location>
        <begin position="463"/>
        <end position="474"/>
    </location>
</feature>
<sequence>MFYLTKESLPIFLPLGFIGIYRWFWFFVKILAYVLYKPRKPRRRPRYTPSRDVTILIPTIDSGDEIRIAVRTWLKSDPFEIIFITTPGAQPALEQLAREVDPLYQKIRVITIAKPNKRNQMVAGVNHVKTPITVFCDDDVIWPETMLTWMLAPFEDKLMGGVGTSQRVLPQHKNMTIWEILAAFRISLRNIEITATTYIDGGVCCLSGRTAAYRTCMLRDPDFQWSFTHEYWLGKYHQHSGDDKFLTRWVHSHNWRTYIQACPEAELSSTFKDNWRFLKQLLRWTRNTWRSDWRSLFTERVIWQRHPFVAFTMLDKFFNPITLLAGPATVIWLLIRNSQEGEMPHWVIGVSYLVWLIVTRLIKYMPHFVRRPQDVLAVPIWLVFNIYFAIMKIYCLFTLHVTDWGTRDGADDGKGTGDEIEIFRPKWNEEWKQMGADETPTATTTTNGEMTTIVVPDDHIIPNNNNNNTNNTTTRAPTAPAVAHLRGAAPTLPKLPYEDRPWLITAASTSEPSINLSIMTDYSPTTKSGRSSDSQKTIAMSDSTGDDAGGERQHQHHQHPQQHQGRDSLWSNVQMASPPRR</sequence>
<dbReference type="STRING" id="109895.A0A507DWV4"/>
<evidence type="ECO:0000256" key="7">
    <source>
        <dbReference type="ARBA" id="ARBA00023180"/>
    </source>
</evidence>
<organism evidence="10 11">
    <name type="scientific">Powellomyces hirtus</name>
    <dbReference type="NCBI Taxonomy" id="109895"/>
    <lineage>
        <taxon>Eukaryota</taxon>
        <taxon>Fungi</taxon>
        <taxon>Fungi incertae sedis</taxon>
        <taxon>Chytridiomycota</taxon>
        <taxon>Chytridiomycota incertae sedis</taxon>
        <taxon>Chytridiomycetes</taxon>
        <taxon>Spizellomycetales</taxon>
        <taxon>Powellomycetaceae</taxon>
        <taxon>Powellomyces</taxon>
    </lineage>
</organism>
<protein>
    <recommendedName>
        <fullName evidence="12">Glycosyltransferase 2-like domain-containing protein</fullName>
    </recommendedName>
</protein>
<dbReference type="GO" id="GO:0016757">
    <property type="term" value="F:glycosyltransferase activity"/>
    <property type="evidence" value="ECO:0007669"/>
    <property type="project" value="UniProtKB-KW"/>
</dbReference>
<comment type="caution">
    <text evidence="10">The sequence shown here is derived from an EMBL/GenBank/DDBJ whole genome shotgun (WGS) entry which is preliminary data.</text>
</comment>
<evidence type="ECO:0008006" key="12">
    <source>
        <dbReference type="Google" id="ProtNLM"/>
    </source>
</evidence>
<evidence type="ECO:0000313" key="11">
    <source>
        <dbReference type="Proteomes" id="UP000318582"/>
    </source>
</evidence>
<dbReference type="Proteomes" id="UP000318582">
    <property type="component" value="Unassembled WGS sequence"/>
</dbReference>
<feature type="transmembrane region" description="Helical" evidence="9">
    <location>
        <begin position="317"/>
        <end position="334"/>
    </location>
</feature>
<evidence type="ECO:0000256" key="3">
    <source>
        <dbReference type="ARBA" id="ARBA00022679"/>
    </source>
</evidence>
<keyword evidence="3" id="KW-0808">Transferase</keyword>
<evidence type="ECO:0000256" key="2">
    <source>
        <dbReference type="ARBA" id="ARBA00022676"/>
    </source>
</evidence>
<keyword evidence="5 9" id="KW-1133">Transmembrane helix</keyword>
<evidence type="ECO:0000256" key="4">
    <source>
        <dbReference type="ARBA" id="ARBA00022692"/>
    </source>
</evidence>
<proteinExistence type="predicted"/>
<feature type="region of interest" description="Disordered" evidence="8">
    <location>
        <begin position="520"/>
        <end position="581"/>
    </location>
</feature>
<evidence type="ECO:0000256" key="8">
    <source>
        <dbReference type="SAM" id="MobiDB-lite"/>
    </source>
</evidence>
<evidence type="ECO:0000256" key="5">
    <source>
        <dbReference type="ARBA" id="ARBA00022989"/>
    </source>
</evidence>
<feature type="compositionally biased region" description="Polar residues" evidence="8">
    <location>
        <begin position="520"/>
        <end position="543"/>
    </location>
</feature>
<keyword evidence="2" id="KW-0328">Glycosyltransferase</keyword>
<name>A0A507DWV4_9FUNG</name>
<keyword evidence="6 9" id="KW-0472">Membrane</keyword>
<dbReference type="SUPFAM" id="SSF53448">
    <property type="entry name" value="Nucleotide-diphospho-sugar transferases"/>
    <property type="match status" value="1"/>
</dbReference>
<dbReference type="CDD" id="cd06434">
    <property type="entry name" value="GT2_HAS"/>
    <property type="match status" value="1"/>
</dbReference>
<feature type="transmembrane region" description="Helical" evidence="9">
    <location>
        <begin position="12"/>
        <end position="36"/>
    </location>
</feature>
<feature type="transmembrane region" description="Helical" evidence="9">
    <location>
        <begin position="346"/>
        <end position="363"/>
    </location>
</feature>
<keyword evidence="7" id="KW-0325">Glycoprotein</keyword>